<comment type="caution">
    <text evidence="1">The sequence shown here is derived from an EMBL/GenBank/DDBJ whole genome shotgun (WGS) entry which is preliminary data.</text>
</comment>
<evidence type="ECO:0000313" key="1">
    <source>
        <dbReference type="EMBL" id="CAL8147386.1"/>
    </source>
</evidence>
<reference evidence="1 2" key="1">
    <citation type="submission" date="2024-08" db="EMBL/GenBank/DDBJ databases">
        <authorList>
            <person name="Cucini C."/>
            <person name="Frati F."/>
        </authorList>
    </citation>
    <scope>NUCLEOTIDE SEQUENCE [LARGE SCALE GENOMIC DNA]</scope>
</reference>
<dbReference type="InterPro" id="IPR032675">
    <property type="entry name" value="LRR_dom_sf"/>
</dbReference>
<name>A0ABP1S9N6_9HEXA</name>
<protein>
    <submittedName>
        <fullName evidence="1">Uncharacterized protein</fullName>
    </submittedName>
</protein>
<accession>A0ABP1S9N6</accession>
<dbReference type="Proteomes" id="UP001642540">
    <property type="component" value="Unassembled WGS sequence"/>
</dbReference>
<dbReference type="EMBL" id="CAXLJM020000164">
    <property type="protein sequence ID" value="CAL8147386.1"/>
    <property type="molecule type" value="Genomic_DNA"/>
</dbReference>
<evidence type="ECO:0000313" key="2">
    <source>
        <dbReference type="Proteomes" id="UP001642540"/>
    </source>
</evidence>
<dbReference type="Gene3D" id="3.80.10.10">
    <property type="entry name" value="Ribonuclease Inhibitor"/>
    <property type="match status" value="1"/>
</dbReference>
<gene>
    <name evidence="1" type="ORF">ODALV1_LOCUS31128</name>
</gene>
<dbReference type="SUPFAM" id="SSF52047">
    <property type="entry name" value="RNI-like"/>
    <property type="match status" value="1"/>
</dbReference>
<proteinExistence type="predicted"/>
<sequence>MLTMREVNKEWKKHVDKELSDQSPREAYLTTAAKLEEFMIKAEPLSLQRGNPFVARYLGAYISDSEAAQALRRLLATYGRMIHTANITLMNGVTSPVELSEVLQFLPFIEDLTIEAIFSSKTHRHQLPISFPPMSKLNRLNMNRMFDRDARDHGREWEQLLFSSILRSCSESLTYLCADGENLQLPGINELIPNVKDIFVIGPLYAEENENGLSDLQLKFEGIRITSLITPSENFLTSLNTFRETLTFLSLHITKAETFDPTYLQVFPSLEKLHLNINSNSLEDFPVETRAKFSIIPGLCPNLKELMIMFHRAFRGINLKSATEVISSLFKKLKVIELSRAEDQYSGRY</sequence>
<organism evidence="1 2">
    <name type="scientific">Orchesella dallaii</name>
    <dbReference type="NCBI Taxonomy" id="48710"/>
    <lineage>
        <taxon>Eukaryota</taxon>
        <taxon>Metazoa</taxon>
        <taxon>Ecdysozoa</taxon>
        <taxon>Arthropoda</taxon>
        <taxon>Hexapoda</taxon>
        <taxon>Collembola</taxon>
        <taxon>Entomobryomorpha</taxon>
        <taxon>Entomobryoidea</taxon>
        <taxon>Orchesellidae</taxon>
        <taxon>Orchesellinae</taxon>
        <taxon>Orchesella</taxon>
    </lineage>
</organism>
<keyword evidence="2" id="KW-1185">Reference proteome</keyword>